<keyword evidence="3" id="KW-0378">Hydrolase</keyword>
<dbReference type="PROSITE" id="PS51257">
    <property type="entry name" value="PROKAR_LIPOPROTEIN"/>
    <property type="match status" value="1"/>
</dbReference>
<proteinExistence type="predicted"/>
<dbReference type="Gene3D" id="3.40.50.1820">
    <property type="entry name" value="alpha/beta hydrolase"/>
    <property type="match status" value="1"/>
</dbReference>
<reference evidence="3 4" key="1">
    <citation type="submission" date="2019-11" db="EMBL/GenBank/DDBJ databases">
        <title>Draft genome of Amycolatopsis RM579.</title>
        <authorList>
            <person name="Duangmal K."/>
            <person name="Mingma R."/>
        </authorList>
    </citation>
    <scope>NUCLEOTIDE SEQUENCE [LARGE SCALE GENOMIC DNA]</scope>
    <source>
        <strain evidence="3 4">RM579</strain>
    </source>
</reference>
<evidence type="ECO:0000313" key="3">
    <source>
        <dbReference type="EMBL" id="MTD53942.1"/>
    </source>
</evidence>
<sequence>MEVRGPVLLRRHSLLLVAVLVPCLVAGCTAGPSKRPAVVENDEHSATSTTSAPQVVPLPALTEPQSPSVDWSDCDEQTRGRIEPPAPPGTLKFSCATVGSVLDSPDLPGRIQTHIALLKAGSGPIPLVVLNDIEGESGTLYAAHLAALLPSALLQRFSLIGMDRRGTGDSDPVGCVPGDVRGTLLSQDPAGGDQEAVLDAARRAGQQCAIELGSTQQALDSWRTAGDLDQVRDELGVPKLNAIARGEASDVLAAYANRYPGRIGRVVLDGIPDPSSDEATVLGDLAAAQQATLDAFAADCAARGCPLGRDAAGAVTGLLDQLRVAPPSLGGGVPFTPGVALNAILAGLENPARWSELAAAIQAARTGNPTQLAAFVAPLINTSQLTPSRLDGALATECNDTATRLPANQLSALTDTLRKRFPLFGGLATQRLLWCLPWPGRTSGTSSLGVAGLPPVFVASTKTDPVTPEAGTVRAAEQMSSAARISWQGIGHGAMSSPCVGEAVRGFLVDGKVPVDGTLCPA</sequence>
<name>A0A6N7YPL5_9PSEU</name>
<protein>
    <submittedName>
        <fullName evidence="3">Alpha/beta fold hydrolase</fullName>
    </submittedName>
</protein>
<dbReference type="AlphaFoldDB" id="A0A6N7YPL5"/>
<feature type="domain" description="Peptidase S33 tripeptidyl aminopeptidase-like C-terminal" evidence="2">
    <location>
        <begin position="422"/>
        <end position="520"/>
    </location>
</feature>
<dbReference type="Pfam" id="PF08386">
    <property type="entry name" value="Abhydrolase_4"/>
    <property type="match status" value="1"/>
</dbReference>
<gene>
    <name evidence="3" type="ORF">GKO32_08115</name>
</gene>
<keyword evidence="4" id="KW-1185">Reference proteome</keyword>
<evidence type="ECO:0000313" key="4">
    <source>
        <dbReference type="Proteomes" id="UP000440096"/>
    </source>
</evidence>
<comment type="caution">
    <text evidence="3">The sequence shown here is derived from an EMBL/GenBank/DDBJ whole genome shotgun (WGS) entry which is preliminary data.</text>
</comment>
<evidence type="ECO:0000259" key="2">
    <source>
        <dbReference type="Pfam" id="PF08386"/>
    </source>
</evidence>
<dbReference type="SUPFAM" id="SSF53474">
    <property type="entry name" value="alpha/beta-Hydrolases"/>
    <property type="match status" value="1"/>
</dbReference>
<accession>A0A6N7YPL5</accession>
<dbReference type="OrthoDB" id="5166357at2"/>
<dbReference type="Proteomes" id="UP000440096">
    <property type="component" value="Unassembled WGS sequence"/>
</dbReference>
<evidence type="ECO:0000256" key="1">
    <source>
        <dbReference type="SAM" id="MobiDB-lite"/>
    </source>
</evidence>
<organism evidence="3 4">
    <name type="scientific">Amycolatopsis pithecellobii</name>
    <dbReference type="NCBI Taxonomy" id="664692"/>
    <lineage>
        <taxon>Bacteria</taxon>
        <taxon>Bacillati</taxon>
        <taxon>Actinomycetota</taxon>
        <taxon>Actinomycetes</taxon>
        <taxon>Pseudonocardiales</taxon>
        <taxon>Pseudonocardiaceae</taxon>
        <taxon>Amycolatopsis</taxon>
    </lineage>
</organism>
<dbReference type="GO" id="GO:0016787">
    <property type="term" value="F:hydrolase activity"/>
    <property type="evidence" value="ECO:0007669"/>
    <property type="project" value="UniProtKB-KW"/>
</dbReference>
<feature type="region of interest" description="Disordered" evidence="1">
    <location>
        <begin position="33"/>
        <end position="88"/>
    </location>
</feature>
<dbReference type="RefSeq" id="WP_154756169.1">
    <property type="nucleotide sequence ID" value="NZ_WMBA01000008.1"/>
</dbReference>
<dbReference type="EMBL" id="WMBA01000008">
    <property type="protein sequence ID" value="MTD53942.1"/>
    <property type="molecule type" value="Genomic_DNA"/>
</dbReference>
<dbReference type="InterPro" id="IPR013595">
    <property type="entry name" value="Pept_S33_TAP-like_C"/>
</dbReference>
<dbReference type="InterPro" id="IPR029058">
    <property type="entry name" value="AB_hydrolase_fold"/>
</dbReference>